<dbReference type="STRING" id="1503054.WT74_09115"/>
<comment type="caution">
    <text evidence="1">The sequence shown here is derived from an EMBL/GenBank/DDBJ whole genome shotgun (WGS) entry which is preliminary data.</text>
</comment>
<dbReference type="AlphaFoldDB" id="A0A107AB24"/>
<gene>
    <name evidence="1" type="ORF">WT44_14140</name>
</gene>
<dbReference type="Proteomes" id="UP000068603">
    <property type="component" value="Unassembled WGS sequence"/>
</dbReference>
<dbReference type="KEGG" id="bstg:WT74_09115"/>
<dbReference type="Gene3D" id="1.20.910.10">
    <property type="entry name" value="Heme oxygenase-like"/>
    <property type="match status" value="1"/>
</dbReference>
<proteinExistence type="predicted"/>
<protein>
    <submittedName>
        <fullName evidence="1">Uncharacterized protein</fullName>
    </submittedName>
</protein>
<evidence type="ECO:0000313" key="2">
    <source>
        <dbReference type="Proteomes" id="UP000068603"/>
    </source>
</evidence>
<dbReference type="InterPro" id="IPR016084">
    <property type="entry name" value="Haem_Oase-like_multi-hlx"/>
</dbReference>
<sequence>MGETTETGERPRLRHCTLVALAGERLAMIVGDERFELEQVQGTRDAFLRMKRYLDGRHTLEDIAQRSDVSYGSVRTIVGQLGELGLLRRERPAATIAVADFLERVNRSIRMWRAQIGYHRLFGMLERGEASRDLIAGLLLETYHFVRLAPRHVGAAIAHCREQETAELLCGYLADEYAHHGLIAASVEKLGIPREQIRDAHPVIGTLSLVNMLCEVGRASSLGYLCCLKLIEASPDEEAGARGAWREIARTAGLDADVFDGLMRHMRIDVGAGHAGLLEQALARTQHVPADAAHVAINHMHDVKHAFDQFHDQVIQYYTDMSNYVPRLKVDFFSL</sequence>
<dbReference type="RefSeq" id="WP_059923817.1">
    <property type="nucleotide sequence ID" value="NZ_CP013459.1"/>
</dbReference>
<dbReference type="SUPFAM" id="SSF46785">
    <property type="entry name" value="Winged helix' DNA-binding domain"/>
    <property type="match status" value="1"/>
</dbReference>
<reference evidence="1 2" key="1">
    <citation type="submission" date="2015-11" db="EMBL/GenBank/DDBJ databases">
        <title>Expanding the genomic diversity of Burkholderia species for the development of highly accurate diagnostics.</title>
        <authorList>
            <person name="Sahl J."/>
            <person name="Keim P."/>
            <person name="Wagner D."/>
        </authorList>
    </citation>
    <scope>NUCLEOTIDE SEQUENCE [LARGE SCALE GENOMIC DNA]</scope>
    <source>
        <strain evidence="1 2">MSMB1960WGS</strain>
    </source>
</reference>
<dbReference type="EMBL" id="LPHB01000040">
    <property type="protein sequence ID" value="KWA62763.1"/>
    <property type="molecule type" value="Genomic_DNA"/>
</dbReference>
<organism evidence="1">
    <name type="scientific">Burkholderia stagnalis</name>
    <dbReference type="NCBI Taxonomy" id="1503054"/>
    <lineage>
        <taxon>Bacteria</taxon>
        <taxon>Pseudomonadati</taxon>
        <taxon>Pseudomonadota</taxon>
        <taxon>Betaproteobacteria</taxon>
        <taxon>Burkholderiales</taxon>
        <taxon>Burkholderiaceae</taxon>
        <taxon>Burkholderia</taxon>
        <taxon>Burkholderia cepacia complex</taxon>
    </lineage>
</organism>
<dbReference type="Pfam" id="PF14518">
    <property type="entry name" value="Haem_oxygenas_2"/>
    <property type="match status" value="1"/>
</dbReference>
<dbReference type="InterPro" id="IPR036390">
    <property type="entry name" value="WH_DNA-bd_sf"/>
</dbReference>
<evidence type="ECO:0000313" key="1">
    <source>
        <dbReference type="EMBL" id="KWA62763.1"/>
    </source>
</evidence>
<name>A0A107AB24_9BURK</name>
<accession>A0A107AB24</accession>
<dbReference type="SUPFAM" id="SSF48613">
    <property type="entry name" value="Heme oxygenase-like"/>
    <property type="match status" value="1"/>
</dbReference>